<name>A0A167J5S4_PHYB8</name>
<dbReference type="Proteomes" id="UP000077315">
    <property type="component" value="Unassembled WGS sequence"/>
</dbReference>
<reference evidence="8" key="1">
    <citation type="submission" date="2015-06" db="EMBL/GenBank/DDBJ databases">
        <title>Expansion of signal transduction pathways in fungi by whole-genome duplication.</title>
        <authorList>
            <consortium name="DOE Joint Genome Institute"/>
            <person name="Corrochano L.M."/>
            <person name="Kuo A."/>
            <person name="Marcet-Houben M."/>
            <person name="Polaino S."/>
            <person name="Salamov A."/>
            <person name="Villalobos J.M."/>
            <person name="Alvarez M.I."/>
            <person name="Avalos J."/>
            <person name="Benito E.P."/>
            <person name="Benoit I."/>
            <person name="Burger G."/>
            <person name="Camino L.P."/>
            <person name="Canovas D."/>
            <person name="Cerda-Olmedo E."/>
            <person name="Cheng J.-F."/>
            <person name="Dominguez A."/>
            <person name="Elias M."/>
            <person name="Eslava A.P."/>
            <person name="Glaser F."/>
            <person name="Grimwood J."/>
            <person name="Gutierrez G."/>
            <person name="Heitman J."/>
            <person name="Henrissat B."/>
            <person name="Iturriaga E.A."/>
            <person name="Lang B.F."/>
            <person name="Lavin J.L."/>
            <person name="Lee S."/>
            <person name="Li W."/>
            <person name="Lindquist E."/>
            <person name="Lopez-Garcia S."/>
            <person name="Luque E.M."/>
            <person name="Marcos A.T."/>
            <person name="Martin J."/>
            <person name="McCluskey K."/>
            <person name="Medina H.R."/>
            <person name="Miralles-Duran A."/>
            <person name="Miyazaki A."/>
            <person name="Munoz-Torres E."/>
            <person name="Oguiza J.A."/>
            <person name="Ohm R."/>
            <person name="Olmedo M."/>
            <person name="Orejas M."/>
            <person name="Ortiz-Castellanos L."/>
            <person name="Pisabarro A.G."/>
            <person name="Rodriguez-Romero J."/>
            <person name="Ruiz-Herrera J."/>
            <person name="Ruiz-Vazquez R."/>
            <person name="Sanz C."/>
            <person name="Schackwitz W."/>
            <person name="Schmutz J."/>
            <person name="Shahriari M."/>
            <person name="Shelest E."/>
            <person name="Silva-Franco F."/>
            <person name="Soanes D."/>
            <person name="Syed K."/>
            <person name="Tagua V.G."/>
            <person name="Talbot N.J."/>
            <person name="Thon M."/>
            <person name="De vries R.P."/>
            <person name="Wiebenga A."/>
            <person name="Yadav J.S."/>
            <person name="Braun E.L."/>
            <person name="Baker S."/>
            <person name="Garre V."/>
            <person name="Horwitz B."/>
            <person name="Torres-Martinez S."/>
            <person name="Idnurm A."/>
            <person name="Herrera-Estrella A."/>
            <person name="Gabaldon T."/>
            <person name="Grigoriev I.V."/>
        </authorList>
    </citation>
    <scope>NUCLEOTIDE SEQUENCE [LARGE SCALE GENOMIC DNA]</scope>
    <source>
        <strain evidence="8">NRRL 1555(-)</strain>
    </source>
</reference>
<evidence type="ECO:0000313" key="7">
    <source>
        <dbReference type="EMBL" id="OAD65218.1"/>
    </source>
</evidence>
<evidence type="ECO:0000256" key="5">
    <source>
        <dbReference type="ARBA" id="ARBA00023004"/>
    </source>
</evidence>
<keyword evidence="3" id="KW-0223">Dioxygenase</keyword>
<evidence type="ECO:0000259" key="6">
    <source>
        <dbReference type="PROSITE" id="PS51471"/>
    </source>
</evidence>
<evidence type="ECO:0000256" key="2">
    <source>
        <dbReference type="ARBA" id="ARBA00022723"/>
    </source>
</evidence>
<keyword evidence="8" id="KW-1185">Reference proteome</keyword>
<dbReference type="GO" id="GO:0005506">
    <property type="term" value="F:iron ion binding"/>
    <property type="evidence" value="ECO:0007669"/>
    <property type="project" value="InterPro"/>
</dbReference>
<dbReference type="SMART" id="SM00702">
    <property type="entry name" value="P4Hc"/>
    <property type="match status" value="1"/>
</dbReference>
<dbReference type="OrthoDB" id="69177at2759"/>
<protein>
    <recommendedName>
        <fullName evidence="6">Fe2OG dioxygenase domain-containing protein</fullName>
    </recommendedName>
</protein>
<gene>
    <name evidence="7" type="ORF">PHYBLDRAFT_153697</name>
</gene>
<dbReference type="InParanoid" id="A0A167J5S4"/>
<keyword evidence="5" id="KW-0408">Iron</keyword>
<keyword evidence="4" id="KW-0560">Oxidoreductase</keyword>
<dbReference type="Gene3D" id="2.60.120.620">
    <property type="entry name" value="q2cbj1_9rhob like domain"/>
    <property type="match status" value="1"/>
</dbReference>
<dbReference type="GeneID" id="28994135"/>
<dbReference type="InterPro" id="IPR006620">
    <property type="entry name" value="Pro_4_hyd_alph"/>
</dbReference>
<keyword evidence="2" id="KW-0479">Metal-binding</keyword>
<dbReference type="VEuPathDB" id="FungiDB:PHYBLDRAFT_153697"/>
<dbReference type="GO" id="GO:0031418">
    <property type="term" value="F:L-ascorbic acid binding"/>
    <property type="evidence" value="ECO:0007669"/>
    <property type="project" value="InterPro"/>
</dbReference>
<dbReference type="STRING" id="763407.A0A167J5S4"/>
<dbReference type="RefSeq" id="XP_018283258.1">
    <property type="nucleotide sequence ID" value="XM_018433229.1"/>
</dbReference>
<dbReference type="AlphaFoldDB" id="A0A167J5S4"/>
<dbReference type="PROSITE" id="PS51471">
    <property type="entry name" value="FE2OG_OXY"/>
    <property type="match status" value="1"/>
</dbReference>
<accession>A0A167J5S4</accession>
<evidence type="ECO:0000256" key="1">
    <source>
        <dbReference type="ARBA" id="ARBA00001961"/>
    </source>
</evidence>
<proteinExistence type="predicted"/>
<evidence type="ECO:0000256" key="3">
    <source>
        <dbReference type="ARBA" id="ARBA00022964"/>
    </source>
</evidence>
<dbReference type="GO" id="GO:0016705">
    <property type="term" value="F:oxidoreductase activity, acting on paired donors, with incorporation or reduction of molecular oxygen"/>
    <property type="evidence" value="ECO:0007669"/>
    <property type="project" value="InterPro"/>
</dbReference>
<sequence length="245" mass="28188">MTALDDSEFDLFGEITAEEKSALQERTQKFQHDQQCMIASLDHDPRKRTMAENRLIFHHKRHSQFTVPNRLRRLFSLEECNRILEGCKEMSCSDWNTARHSAFATTDIPIRNSRFDYLIDQVRDRLIPVMANHYGFHPTRDLEFRDIFVVKYSADAQAGLKLHTDGCLLSFNVLINPKDEFDGGGTYFQPTDQTMASEQGDCVFHGAHIMHRGVDITRGQRYLLVGFVDTVDTIEKDGTGSIKRI</sequence>
<dbReference type="GO" id="GO:0051213">
    <property type="term" value="F:dioxygenase activity"/>
    <property type="evidence" value="ECO:0007669"/>
    <property type="project" value="UniProtKB-KW"/>
</dbReference>
<evidence type="ECO:0000256" key="4">
    <source>
        <dbReference type="ARBA" id="ARBA00023002"/>
    </source>
</evidence>
<feature type="domain" description="Fe2OG dioxygenase" evidence="6">
    <location>
        <begin position="143"/>
        <end position="230"/>
    </location>
</feature>
<organism evidence="7 8">
    <name type="scientific">Phycomyces blakesleeanus (strain ATCC 8743b / DSM 1359 / FGSC 10004 / NBRC 33097 / NRRL 1555)</name>
    <dbReference type="NCBI Taxonomy" id="763407"/>
    <lineage>
        <taxon>Eukaryota</taxon>
        <taxon>Fungi</taxon>
        <taxon>Fungi incertae sedis</taxon>
        <taxon>Mucoromycota</taxon>
        <taxon>Mucoromycotina</taxon>
        <taxon>Mucoromycetes</taxon>
        <taxon>Mucorales</taxon>
        <taxon>Phycomycetaceae</taxon>
        <taxon>Phycomyces</taxon>
    </lineage>
</organism>
<evidence type="ECO:0000313" key="8">
    <source>
        <dbReference type="Proteomes" id="UP000077315"/>
    </source>
</evidence>
<dbReference type="InterPro" id="IPR005123">
    <property type="entry name" value="Oxoglu/Fe-dep_dioxygenase_dom"/>
</dbReference>
<dbReference type="EMBL" id="KV441012">
    <property type="protein sequence ID" value="OAD65218.1"/>
    <property type="molecule type" value="Genomic_DNA"/>
</dbReference>
<comment type="cofactor">
    <cofactor evidence="1">
        <name>L-ascorbate</name>
        <dbReference type="ChEBI" id="CHEBI:38290"/>
    </cofactor>
</comment>